<dbReference type="InterPro" id="IPR000182">
    <property type="entry name" value="GNAT_dom"/>
</dbReference>
<proteinExistence type="predicted"/>
<comment type="caution">
    <text evidence="4">The sequence shown here is derived from an EMBL/GenBank/DDBJ whole genome shotgun (WGS) entry which is preliminary data.</text>
</comment>
<accession>A0A7W3IVV2</accession>
<evidence type="ECO:0000259" key="3">
    <source>
        <dbReference type="PROSITE" id="PS51186"/>
    </source>
</evidence>
<sequence length="158" mass="17320">MELRVPLAVRDLEFDDLSELEWSGGPKHVEALAEAIGLRLEGRAELLLVTAGRRAQTVGCGAVDYRKAEDAGELWMLSVHPAWQSLGVGTVLIGALEDRIRERGLPRARLGVEHDNPRAHALYRRLGYVDDGTELDGWGEGGGRTYVTVCTMMTKPLA</sequence>
<dbReference type="PANTHER" id="PTHR43877:SF1">
    <property type="entry name" value="ACETYLTRANSFERASE"/>
    <property type="match status" value="1"/>
</dbReference>
<dbReference type="Gene3D" id="3.40.630.30">
    <property type="match status" value="1"/>
</dbReference>
<dbReference type="PANTHER" id="PTHR43877">
    <property type="entry name" value="AMINOALKYLPHOSPHONATE N-ACETYLTRANSFERASE-RELATED-RELATED"/>
    <property type="match status" value="1"/>
</dbReference>
<dbReference type="EMBL" id="JACGWT010000007">
    <property type="protein sequence ID" value="MBA8796226.1"/>
    <property type="molecule type" value="Genomic_DNA"/>
</dbReference>
<dbReference type="Pfam" id="PF00583">
    <property type="entry name" value="Acetyltransf_1"/>
    <property type="match status" value="1"/>
</dbReference>
<dbReference type="Proteomes" id="UP000523079">
    <property type="component" value="Unassembled WGS sequence"/>
</dbReference>
<keyword evidence="4" id="KW-0689">Ribosomal protein</keyword>
<feature type="domain" description="N-acetyltransferase" evidence="3">
    <location>
        <begin position="7"/>
        <end position="158"/>
    </location>
</feature>
<protein>
    <submittedName>
        <fullName evidence="4">Ribosomal protein S18 acetylase RimI-like enzyme</fullName>
    </submittedName>
</protein>
<dbReference type="SUPFAM" id="SSF55729">
    <property type="entry name" value="Acyl-CoA N-acyltransferases (Nat)"/>
    <property type="match status" value="1"/>
</dbReference>
<dbReference type="RefSeq" id="WP_182561853.1">
    <property type="nucleotide sequence ID" value="NZ_JACGWT010000007.1"/>
</dbReference>
<gene>
    <name evidence="4" type="ORF">FHX74_003879</name>
</gene>
<evidence type="ECO:0000256" key="1">
    <source>
        <dbReference type="ARBA" id="ARBA00022679"/>
    </source>
</evidence>
<evidence type="ECO:0000313" key="4">
    <source>
        <dbReference type="EMBL" id="MBA8796226.1"/>
    </source>
</evidence>
<dbReference type="InterPro" id="IPR016181">
    <property type="entry name" value="Acyl_CoA_acyltransferase"/>
</dbReference>
<dbReference type="GO" id="GO:0016747">
    <property type="term" value="F:acyltransferase activity, transferring groups other than amino-acyl groups"/>
    <property type="evidence" value="ECO:0007669"/>
    <property type="project" value="InterPro"/>
</dbReference>
<dbReference type="PROSITE" id="PS51186">
    <property type="entry name" value="GNAT"/>
    <property type="match status" value="1"/>
</dbReference>
<evidence type="ECO:0000256" key="2">
    <source>
        <dbReference type="ARBA" id="ARBA00023315"/>
    </source>
</evidence>
<dbReference type="GO" id="GO:0005840">
    <property type="term" value="C:ribosome"/>
    <property type="evidence" value="ECO:0007669"/>
    <property type="project" value="UniProtKB-KW"/>
</dbReference>
<keyword evidence="5" id="KW-1185">Reference proteome</keyword>
<organism evidence="4 5">
    <name type="scientific">Microlunatus kandeliicorticis</name>
    <dbReference type="NCBI Taxonomy" id="1759536"/>
    <lineage>
        <taxon>Bacteria</taxon>
        <taxon>Bacillati</taxon>
        <taxon>Actinomycetota</taxon>
        <taxon>Actinomycetes</taxon>
        <taxon>Propionibacteriales</taxon>
        <taxon>Propionibacteriaceae</taxon>
        <taxon>Microlunatus</taxon>
    </lineage>
</organism>
<keyword evidence="4" id="KW-0687">Ribonucleoprotein</keyword>
<dbReference type="InterPro" id="IPR050832">
    <property type="entry name" value="Bact_Acetyltransf"/>
</dbReference>
<dbReference type="CDD" id="cd04301">
    <property type="entry name" value="NAT_SF"/>
    <property type="match status" value="1"/>
</dbReference>
<dbReference type="AlphaFoldDB" id="A0A7W3IVV2"/>
<name>A0A7W3IVV2_9ACTN</name>
<reference evidence="4 5" key="1">
    <citation type="submission" date="2020-07" db="EMBL/GenBank/DDBJ databases">
        <title>Sequencing the genomes of 1000 actinobacteria strains.</title>
        <authorList>
            <person name="Klenk H.-P."/>
        </authorList>
    </citation>
    <scope>NUCLEOTIDE SEQUENCE [LARGE SCALE GENOMIC DNA]</scope>
    <source>
        <strain evidence="4 5">DSM 100723</strain>
    </source>
</reference>
<keyword evidence="1" id="KW-0808">Transferase</keyword>
<evidence type="ECO:0000313" key="5">
    <source>
        <dbReference type="Proteomes" id="UP000523079"/>
    </source>
</evidence>
<keyword evidence="2" id="KW-0012">Acyltransferase</keyword>